<accession>A0A1X0QJ68</accession>
<gene>
    <name evidence="2" type="primary">IF4G</name>
    <name evidence="2" type="ORF">A0H76_133</name>
</gene>
<proteinExistence type="predicted"/>
<name>A0A1X0QJ68_9MICR</name>
<dbReference type="Gene3D" id="1.25.40.180">
    <property type="match status" value="1"/>
</dbReference>
<evidence type="ECO:0000313" key="3">
    <source>
        <dbReference type="Proteomes" id="UP000192501"/>
    </source>
</evidence>
<dbReference type="InterPro" id="IPR016024">
    <property type="entry name" value="ARM-type_fold"/>
</dbReference>
<evidence type="ECO:0000256" key="1">
    <source>
        <dbReference type="SAM" id="MobiDB-lite"/>
    </source>
</evidence>
<feature type="compositionally biased region" description="Polar residues" evidence="1">
    <location>
        <begin position="1"/>
        <end position="13"/>
    </location>
</feature>
<dbReference type="EMBL" id="LTAI01000109">
    <property type="protein sequence ID" value="ORD99802.1"/>
    <property type="molecule type" value="Genomic_DNA"/>
</dbReference>
<protein>
    <submittedName>
        <fullName evidence="2">IF4G</fullName>
    </submittedName>
</protein>
<dbReference type="VEuPathDB" id="MicrosporidiaDB:A0H76_133"/>
<dbReference type="Proteomes" id="UP000192501">
    <property type="component" value="Unassembled WGS sequence"/>
</dbReference>
<dbReference type="SUPFAM" id="SSF48371">
    <property type="entry name" value="ARM repeat"/>
    <property type="match status" value="1"/>
</dbReference>
<comment type="caution">
    <text evidence="2">The sequence shown here is derived from an EMBL/GenBank/DDBJ whole genome shotgun (WGS) entry which is preliminary data.</text>
</comment>
<sequence>MKSSILKENSNGKFNKYNESTHKTSKNKGKGSGGPNGSGDEPNDFFVFDDFLTNREKRSMSLIEEFIITEQLCVEVQEAAVNVVDVVGKILAIKERTPVKLDFKKRKTFKKFVFNEKVLVRDYNKATMAFNKVSRNTVQKFVDELLSLNIQTVEEMKKLAKFFFDKAVREDLHVNTYVEMLKTLRKSFVCKEEKSRNANQTCFFGSILVLIDERIKENHVWNGTKKIDFANKTDSEISREREENELDRLYVKKNAIGTMRLVMLLYKESIIGMKTMDRVINFLMTKTTTEHIEMLSFIVRLGPKTFYQSHPDIYMKILNYCKDNYDTNDIRMGVVVKDSIKEFEDCTNKKIESTPVKEKEVSIDDMVDDIAKDVSVFSSGLEAGDLADSIKKRVNRVKDKKEFWLEYLYVSVTHTKSASKLCELFSRHLVPICKQNLNLTNNFISFLKEFKEKVSSFRDSEPVSKKKYPELLCYLKADKKITNSEFEGLKFDNFNDQIIFLFKKWKSQNDQRLMLFVSKDKFDSI</sequence>
<dbReference type="VEuPathDB" id="MicrosporidiaDB:HERIO_1335"/>
<feature type="region of interest" description="Disordered" evidence="1">
    <location>
        <begin position="1"/>
        <end position="42"/>
    </location>
</feature>
<evidence type="ECO:0000313" key="2">
    <source>
        <dbReference type="EMBL" id="ORD99802.1"/>
    </source>
</evidence>
<reference evidence="2 3" key="1">
    <citation type="journal article" date="2017" name="Environ. Microbiol.">
        <title>Decay of the glycolytic pathway and adaptation to intranuclear parasitism within Enterocytozoonidae microsporidia.</title>
        <authorList>
            <person name="Wiredu Boakye D."/>
            <person name="Jaroenlak P."/>
            <person name="Prachumwat A."/>
            <person name="Williams T.A."/>
            <person name="Bateman K.S."/>
            <person name="Itsathitphaisarn O."/>
            <person name="Sritunyalucksana K."/>
            <person name="Paszkiewicz K.H."/>
            <person name="Moore K.A."/>
            <person name="Stentiford G.D."/>
            <person name="Williams B.A."/>
        </authorList>
    </citation>
    <scope>NUCLEOTIDE SEQUENCE [LARGE SCALE GENOMIC DNA]</scope>
    <source>
        <strain evidence="3">canceri</strain>
    </source>
</reference>
<organism evidence="2 3">
    <name type="scientific">Hepatospora eriocheir</name>
    <dbReference type="NCBI Taxonomy" id="1081669"/>
    <lineage>
        <taxon>Eukaryota</taxon>
        <taxon>Fungi</taxon>
        <taxon>Fungi incertae sedis</taxon>
        <taxon>Microsporidia</taxon>
        <taxon>Hepatosporidae</taxon>
        <taxon>Hepatospora</taxon>
    </lineage>
</organism>
<dbReference type="AlphaFoldDB" id="A0A1X0QJ68"/>